<organism evidence="1 2">
    <name type="scientific">Candidatus Protofrankia californiensis</name>
    <dbReference type="NCBI Taxonomy" id="1839754"/>
    <lineage>
        <taxon>Bacteria</taxon>
        <taxon>Bacillati</taxon>
        <taxon>Actinomycetota</taxon>
        <taxon>Actinomycetes</taxon>
        <taxon>Frankiales</taxon>
        <taxon>Frankiaceae</taxon>
        <taxon>Protofrankia</taxon>
    </lineage>
</organism>
<protein>
    <submittedName>
        <fullName evidence="1">Uncharacterized protein</fullName>
    </submittedName>
</protein>
<keyword evidence="2" id="KW-1185">Reference proteome</keyword>
<evidence type="ECO:0000313" key="2">
    <source>
        <dbReference type="Proteomes" id="UP000199013"/>
    </source>
</evidence>
<dbReference type="Proteomes" id="UP000199013">
    <property type="component" value="Unassembled WGS sequence"/>
</dbReference>
<evidence type="ECO:0000313" key="1">
    <source>
        <dbReference type="EMBL" id="SBW21857.1"/>
    </source>
</evidence>
<name>A0A1C3NX41_9ACTN</name>
<dbReference type="EMBL" id="FLUV01000894">
    <property type="protein sequence ID" value="SBW21857.1"/>
    <property type="molecule type" value="Genomic_DNA"/>
</dbReference>
<dbReference type="AlphaFoldDB" id="A0A1C3NX41"/>
<reference evidence="2" key="1">
    <citation type="submission" date="2016-02" db="EMBL/GenBank/DDBJ databases">
        <authorList>
            <person name="Wibberg D."/>
        </authorList>
    </citation>
    <scope>NUCLEOTIDE SEQUENCE [LARGE SCALE GENOMIC DNA]</scope>
</reference>
<gene>
    <name evidence="1" type="ORF">FDG2_2149</name>
</gene>
<sequence>MSTVIFGALLPQIVATTSEERTALTAELKRALRGYLADYDQPAT</sequence>
<proteinExistence type="predicted"/>
<accession>A0A1C3NX41</accession>